<protein>
    <recommendedName>
        <fullName evidence="4">Transmembrane protein</fullName>
    </recommendedName>
</protein>
<gene>
    <name evidence="2" type="ORF">C1H46_011965</name>
</gene>
<keyword evidence="1" id="KW-1133">Transmembrane helix</keyword>
<accession>A0A540MVQ9</accession>
<sequence>MAYHGRSQTSSFLEGFSLSPLPYPVLLILAVISIFLGLSWYSSYESAVEEAEEQFNWVLLLIPIVLILIVKGLSSMDPDWLFSMSPWDRRRRTHHIPSEGSSPWGVAAFIILLLVLLQYRSSFRDSWLI</sequence>
<keyword evidence="1" id="KW-0812">Transmembrane</keyword>
<proteinExistence type="predicted"/>
<reference evidence="2 3" key="1">
    <citation type="journal article" date="2019" name="G3 (Bethesda)">
        <title>Sequencing of a Wild Apple (Malus baccata) Genome Unravels the Differences Between Cultivated and Wild Apple Species Regarding Disease Resistance and Cold Tolerance.</title>
        <authorList>
            <person name="Chen X."/>
        </authorList>
    </citation>
    <scope>NUCLEOTIDE SEQUENCE [LARGE SCALE GENOMIC DNA]</scope>
    <source>
        <strain evidence="3">cv. Shandingzi</strain>
        <tissue evidence="2">Leaves</tissue>
    </source>
</reference>
<organism evidence="2 3">
    <name type="scientific">Malus baccata</name>
    <name type="common">Siberian crab apple</name>
    <name type="synonym">Pyrus baccata</name>
    <dbReference type="NCBI Taxonomy" id="106549"/>
    <lineage>
        <taxon>Eukaryota</taxon>
        <taxon>Viridiplantae</taxon>
        <taxon>Streptophyta</taxon>
        <taxon>Embryophyta</taxon>
        <taxon>Tracheophyta</taxon>
        <taxon>Spermatophyta</taxon>
        <taxon>Magnoliopsida</taxon>
        <taxon>eudicotyledons</taxon>
        <taxon>Gunneridae</taxon>
        <taxon>Pentapetalae</taxon>
        <taxon>rosids</taxon>
        <taxon>fabids</taxon>
        <taxon>Rosales</taxon>
        <taxon>Rosaceae</taxon>
        <taxon>Amygdaloideae</taxon>
        <taxon>Maleae</taxon>
        <taxon>Malus</taxon>
    </lineage>
</organism>
<evidence type="ECO:0000313" key="2">
    <source>
        <dbReference type="EMBL" id="TQE02440.1"/>
    </source>
</evidence>
<evidence type="ECO:0000256" key="1">
    <source>
        <dbReference type="SAM" id="Phobius"/>
    </source>
</evidence>
<feature type="transmembrane region" description="Helical" evidence="1">
    <location>
        <begin position="55"/>
        <end position="74"/>
    </location>
</feature>
<feature type="transmembrane region" description="Helical" evidence="1">
    <location>
        <begin position="101"/>
        <end position="119"/>
    </location>
</feature>
<evidence type="ECO:0000313" key="3">
    <source>
        <dbReference type="Proteomes" id="UP000315295"/>
    </source>
</evidence>
<dbReference type="AlphaFoldDB" id="A0A540MVQ9"/>
<name>A0A540MVQ9_MALBA</name>
<dbReference type="PANTHER" id="PTHR33306:SF7">
    <property type="entry name" value="EXPRESSED PROTEIN"/>
    <property type="match status" value="1"/>
</dbReference>
<dbReference type="PANTHER" id="PTHR33306">
    <property type="entry name" value="EXPRESSED PROTEIN-RELATED-RELATED"/>
    <property type="match status" value="1"/>
</dbReference>
<comment type="caution">
    <text evidence="2">The sequence shown here is derived from an EMBL/GenBank/DDBJ whole genome shotgun (WGS) entry which is preliminary data.</text>
</comment>
<evidence type="ECO:0008006" key="4">
    <source>
        <dbReference type="Google" id="ProtNLM"/>
    </source>
</evidence>
<dbReference type="EMBL" id="VIEB01000176">
    <property type="protein sequence ID" value="TQE02440.1"/>
    <property type="molecule type" value="Genomic_DNA"/>
</dbReference>
<keyword evidence="3" id="KW-1185">Reference proteome</keyword>
<dbReference type="Proteomes" id="UP000315295">
    <property type="component" value="Unassembled WGS sequence"/>
</dbReference>
<feature type="transmembrane region" description="Helical" evidence="1">
    <location>
        <begin position="21"/>
        <end position="43"/>
    </location>
</feature>
<keyword evidence="1" id="KW-0472">Membrane</keyword>
<dbReference type="STRING" id="106549.A0A540MVQ9"/>